<keyword evidence="1" id="KW-0812">Transmembrane</keyword>
<feature type="transmembrane region" description="Helical" evidence="1">
    <location>
        <begin position="31"/>
        <end position="50"/>
    </location>
</feature>
<keyword evidence="1" id="KW-1133">Transmembrane helix</keyword>
<reference evidence="2 3" key="1">
    <citation type="submission" date="2019-12" db="EMBL/GenBank/DDBJ databases">
        <authorList>
            <person name="Harris M."/>
            <person name="Ho T.C."/>
            <person name="Fruchtman H."/>
            <person name="Garin M."/>
            <person name="Kubatin V."/>
            <person name="Lu T."/>
            <person name="Xue L."/>
            <person name="Marr M.T."/>
        </authorList>
    </citation>
    <scope>NUCLEOTIDE SEQUENCE [LARGE SCALE GENOMIC DNA]</scope>
</reference>
<sequence length="51" mass="5538">MTLTAMLLTLLCCAILTGISIFSFINKPGFFSLLFALVFGTVSYVMLMAIV</sequence>
<keyword evidence="1" id="KW-0472">Membrane</keyword>
<feature type="transmembrane region" description="Helical" evidence="1">
    <location>
        <begin position="7"/>
        <end position="25"/>
    </location>
</feature>
<dbReference type="EMBL" id="MN794232">
    <property type="protein sequence ID" value="QHJ74353.1"/>
    <property type="molecule type" value="Genomic_DNA"/>
</dbReference>
<evidence type="ECO:0000313" key="2">
    <source>
        <dbReference type="EMBL" id="QHJ74353.1"/>
    </source>
</evidence>
<protein>
    <submittedName>
        <fullName evidence="2">Uncharacterized protein</fullName>
    </submittedName>
</protein>
<accession>A0A6B9STA8</accession>
<name>A0A6B9STA8_9CAUD</name>
<evidence type="ECO:0000256" key="1">
    <source>
        <dbReference type="SAM" id="Phobius"/>
    </source>
</evidence>
<proteinExistence type="predicted"/>
<gene>
    <name evidence="2" type="ORF">VH12019_00026</name>
</gene>
<organism evidence="2 3">
    <name type="scientific">Vibrio phage VH1_2019</name>
    <dbReference type="NCBI Taxonomy" id="2686307"/>
    <lineage>
        <taxon>Viruses</taxon>
        <taxon>Duplodnaviria</taxon>
        <taxon>Heunggongvirae</taxon>
        <taxon>Uroviricota</taxon>
        <taxon>Caudoviricetes</taxon>
        <taxon>Pantevenvirales</taxon>
        <taxon>Straboviridae</taxon>
        <taxon>Schizotequatrovirus</taxon>
        <taxon>Schizotequatrovirus KVP40</taxon>
    </lineage>
</organism>
<dbReference type="Proteomes" id="UP000464957">
    <property type="component" value="Segment"/>
</dbReference>
<evidence type="ECO:0000313" key="3">
    <source>
        <dbReference type="Proteomes" id="UP000464957"/>
    </source>
</evidence>